<feature type="compositionally biased region" description="Polar residues" evidence="1">
    <location>
        <begin position="41"/>
        <end position="61"/>
    </location>
</feature>
<evidence type="ECO:0000313" key="2">
    <source>
        <dbReference type="EMBL" id="ORY44187.1"/>
    </source>
</evidence>
<dbReference type="Proteomes" id="UP000193642">
    <property type="component" value="Unassembled WGS sequence"/>
</dbReference>
<evidence type="ECO:0000313" key="3">
    <source>
        <dbReference type="Proteomes" id="UP000193642"/>
    </source>
</evidence>
<accession>A0A1Y2CBB7</accession>
<keyword evidence="3" id="KW-1185">Reference proteome</keyword>
<comment type="caution">
    <text evidence="2">The sequence shown here is derived from an EMBL/GenBank/DDBJ whole genome shotgun (WGS) entry which is preliminary data.</text>
</comment>
<gene>
    <name evidence="2" type="ORF">BCR33DRAFT_237067</name>
</gene>
<feature type="region of interest" description="Disordered" evidence="1">
    <location>
        <begin position="41"/>
        <end position="66"/>
    </location>
</feature>
<protein>
    <submittedName>
        <fullName evidence="2">Uncharacterized protein</fullName>
    </submittedName>
</protein>
<reference evidence="2 3" key="1">
    <citation type="submission" date="2016-07" db="EMBL/GenBank/DDBJ databases">
        <title>Pervasive Adenine N6-methylation of Active Genes in Fungi.</title>
        <authorList>
            <consortium name="DOE Joint Genome Institute"/>
            <person name="Mondo S.J."/>
            <person name="Dannebaum R.O."/>
            <person name="Kuo R.C."/>
            <person name="Labutti K."/>
            <person name="Haridas S."/>
            <person name="Kuo A."/>
            <person name="Salamov A."/>
            <person name="Ahrendt S.R."/>
            <person name="Lipzen A."/>
            <person name="Sullivan W."/>
            <person name="Andreopoulos W.B."/>
            <person name="Clum A."/>
            <person name="Lindquist E."/>
            <person name="Daum C."/>
            <person name="Ramamoorthy G.K."/>
            <person name="Gryganskyi A."/>
            <person name="Culley D."/>
            <person name="Magnuson J.K."/>
            <person name="James T.Y."/>
            <person name="O'Malley M.A."/>
            <person name="Stajich J.E."/>
            <person name="Spatafora J.W."/>
            <person name="Visel A."/>
            <person name="Grigoriev I.V."/>
        </authorList>
    </citation>
    <scope>NUCLEOTIDE SEQUENCE [LARGE SCALE GENOMIC DNA]</scope>
    <source>
        <strain evidence="2 3">JEL800</strain>
    </source>
</reference>
<name>A0A1Y2CBB7_9FUNG</name>
<sequence length="172" mass="19426">MYRYNRYRRKCNSTTIDVCRTKESICKHFFEQSPSRFPSFRISKSQSTFRSPGQSPVTSRARSQKPIKRSLSQQLSLLSRTSLKLFNDVDVVQPLHEGGFAQHFISQSPSHEPNIFFNNAETSHSSTNSLDIVIEGSVTSLEGNVSGTSSLSKSSIHGTPIQRKIMTIHKFQ</sequence>
<proteinExistence type="predicted"/>
<organism evidence="2 3">
    <name type="scientific">Rhizoclosmatium globosum</name>
    <dbReference type="NCBI Taxonomy" id="329046"/>
    <lineage>
        <taxon>Eukaryota</taxon>
        <taxon>Fungi</taxon>
        <taxon>Fungi incertae sedis</taxon>
        <taxon>Chytridiomycota</taxon>
        <taxon>Chytridiomycota incertae sedis</taxon>
        <taxon>Chytridiomycetes</taxon>
        <taxon>Chytridiales</taxon>
        <taxon>Chytriomycetaceae</taxon>
        <taxon>Rhizoclosmatium</taxon>
    </lineage>
</organism>
<dbReference type="EMBL" id="MCGO01000023">
    <property type="protein sequence ID" value="ORY44187.1"/>
    <property type="molecule type" value="Genomic_DNA"/>
</dbReference>
<evidence type="ECO:0000256" key="1">
    <source>
        <dbReference type="SAM" id="MobiDB-lite"/>
    </source>
</evidence>
<dbReference type="AlphaFoldDB" id="A0A1Y2CBB7"/>